<feature type="chain" id="PRO_5019462009" evidence="1">
    <location>
        <begin position="21"/>
        <end position="294"/>
    </location>
</feature>
<keyword evidence="1" id="KW-0732">Signal</keyword>
<reference evidence="2 3" key="1">
    <citation type="submission" date="2018-08" db="EMBL/GenBank/DDBJ databases">
        <title>A genome reference for cultivated species of the human gut microbiota.</title>
        <authorList>
            <person name="Zou Y."/>
            <person name="Xue W."/>
            <person name="Luo G."/>
        </authorList>
    </citation>
    <scope>NUCLEOTIDE SEQUENCE [LARGE SCALE GENOMIC DNA]</scope>
    <source>
        <strain evidence="2 3">AM25-1</strain>
    </source>
</reference>
<name>A0A414PMI2_FUSMR</name>
<sequence>MKRKILMGFTMIFLSLSLFAGKNETVINTFKKKFPQDNFYFIQGLDYKFDLSTNIRYRGILYSDRLEKLDYPFGLEMALEGGSDGSSYLENYEALFWQLEIDKPIEEKMKEIFGELSILNNNNSMTKAKYEHLKSIRGKNIPFEEKNGALYTIVNVFVDRLEDIDKEEMKKKTYKFAKFLYDDINLVTYLQVYIRDNTFFEDYNLVAYQVYPPFREREDIKKILEKIKAKEKISKDEKIALVNVFYKGFNYKMRNTSLNINFSRKELKKYTEQEFDGELLWEDYIDEGRGNSNE</sequence>
<organism evidence="2 3">
    <name type="scientific">Fusobacterium mortiferum</name>
    <dbReference type="NCBI Taxonomy" id="850"/>
    <lineage>
        <taxon>Bacteria</taxon>
        <taxon>Fusobacteriati</taxon>
        <taxon>Fusobacteriota</taxon>
        <taxon>Fusobacteriia</taxon>
        <taxon>Fusobacteriales</taxon>
        <taxon>Fusobacteriaceae</taxon>
        <taxon>Fusobacterium</taxon>
    </lineage>
</organism>
<evidence type="ECO:0000256" key="1">
    <source>
        <dbReference type="SAM" id="SignalP"/>
    </source>
</evidence>
<feature type="signal peptide" evidence="1">
    <location>
        <begin position="1"/>
        <end position="20"/>
    </location>
</feature>
<dbReference type="EMBL" id="QRHL01000042">
    <property type="protein sequence ID" value="RHF69731.1"/>
    <property type="molecule type" value="Genomic_DNA"/>
</dbReference>
<gene>
    <name evidence="2" type="ORF">DW663_12355</name>
</gene>
<protein>
    <submittedName>
        <fullName evidence="2">Uncharacterized protein</fullName>
    </submittedName>
</protein>
<evidence type="ECO:0000313" key="2">
    <source>
        <dbReference type="EMBL" id="RHF69731.1"/>
    </source>
</evidence>
<proteinExistence type="predicted"/>
<evidence type="ECO:0000313" key="3">
    <source>
        <dbReference type="Proteomes" id="UP000284676"/>
    </source>
</evidence>
<dbReference type="RefSeq" id="WP_118234743.1">
    <property type="nucleotide sequence ID" value="NZ_QRHL01000042.1"/>
</dbReference>
<accession>A0A414PMI2</accession>
<dbReference type="Proteomes" id="UP000284676">
    <property type="component" value="Unassembled WGS sequence"/>
</dbReference>
<dbReference type="AlphaFoldDB" id="A0A414PMI2"/>
<comment type="caution">
    <text evidence="2">The sequence shown here is derived from an EMBL/GenBank/DDBJ whole genome shotgun (WGS) entry which is preliminary data.</text>
</comment>